<accession>A0A1B8PIL7</accession>
<dbReference type="PANTHER" id="PTHR37950">
    <property type="entry name" value="4-HYDROXYPHENYLACETATE CATABOLISM PROTEIN"/>
    <property type="match status" value="1"/>
</dbReference>
<dbReference type="Proteomes" id="UP000092671">
    <property type="component" value="Unassembled WGS sequence"/>
</dbReference>
<proteinExistence type="predicted"/>
<name>A0A1B8PIL7_MORNO</name>
<protein>
    <recommendedName>
        <fullName evidence="3">5-carboxymethyl-2-hydroxymuconate isomerase</fullName>
    </recommendedName>
</protein>
<sequence length="118" mass="12962">MPHLTLELSKNLKIADEADLLLKLNTALFESGQFAQSKDIKSRVYHATDSLIGLGFDDGEHFVVAHLAIIAGRSDEIKADLVGRVMSVLQSEIGKSYKNVQYAVNLTELSSVYQKAIV</sequence>
<reference evidence="1 2" key="1">
    <citation type="submission" date="2016-06" db="EMBL/GenBank/DDBJ databases">
        <title>Draft genome of Moraxella nonliquefaciens CCUG 60284.</title>
        <authorList>
            <person name="Salva-Serra F."/>
            <person name="Engstrom-Jakobsson H."/>
            <person name="Thorell K."/>
            <person name="Gonzales-Siles L."/>
            <person name="Karlsson R."/>
            <person name="Boulund F."/>
            <person name="Engstrand L."/>
            <person name="Kristiansson E."/>
            <person name="Moore E."/>
        </authorList>
    </citation>
    <scope>NUCLEOTIDE SEQUENCE [LARGE SCALE GENOMIC DNA]</scope>
    <source>
        <strain evidence="1 2">CCUG 60284</strain>
    </source>
</reference>
<evidence type="ECO:0000313" key="2">
    <source>
        <dbReference type="Proteomes" id="UP000092671"/>
    </source>
</evidence>
<gene>
    <name evidence="1" type="ORF">A9Z60_03405</name>
</gene>
<dbReference type="RefSeq" id="WP_066893630.1">
    <property type="nucleotide sequence ID" value="NZ_JAKREH010000004.1"/>
</dbReference>
<comment type="caution">
    <text evidence="1">The sequence shown here is derived from an EMBL/GenBank/DDBJ whole genome shotgun (WGS) entry which is preliminary data.</text>
</comment>
<evidence type="ECO:0000313" key="1">
    <source>
        <dbReference type="EMBL" id="OBX49429.1"/>
    </source>
</evidence>
<dbReference type="AlphaFoldDB" id="A0A1B8PIL7"/>
<evidence type="ECO:0008006" key="3">
    <source>
        <dbReference type="Google" id="ProtNLM"/>
    </source>
</evidence>
<dbReference type="PANTHER" id="PTHR37950:SF1">
    <property type="entry name" value="4-HYDROXYPHENYLACETATE CATABOLISM PROTEIN"/>
    <property type="match status" value="1"/>
</dbReference>
<dbReference type="Gene3D" id="3.30.429.10">
    <property type="entry name" value="Macrophage Migration Inhibitory Factor"/>
    <property type="match status" value="1"/>
</dbReference>
<dbReference type="InterPro" id="IPR004220">
    <property type="entry name" value="5-COMe_2-OHmuconate_Isoase"/>
</dbReference>
<dbReference type="SUPFAM" id="SSF55331">
    <property type="entry name" value="Tautomerase/MIF"/>
    <property type="match status" value="1"/>
</dbReference>
<dbReference type="InterPro" id="IPR014347">
    <property type="entry name" value="Tautomerase/MIF_sf"/>
</dbReference>
<organism evidence="1 2">
    <name type="scientific">Moraxella nonliquefaciens</name>
    <dbReference type="NCBI Taxonomy" id="478"/>
    <lineage>
        <taxon>Bacteria</taxon>
        <taxon>Pseudomonadati</taxon>
        <taxon>Pseudomonadota</taxon>
        <taxon>Gammaproteobacteria</taxon>
        <taxon>Moraxellales</taxon>
        <taxon>Moraxellaceae</taxon>
        <taxon>Moraxella</taxon>
    </lineage>
</organism>
<dbReference type="EMBL" id="LZDN01000039">
    <property type="protein sequence ID" value="OBX49429.1"/>
    <property type="molecule type" value="Genomic_DNA"/>
</dbReference>
<dbReference type="Pfam" id="PF02962">
    <property type="entry name" value="CHMI"/>
    <property type="match status" value="1"/>
</dbReference>
<dbReference type="OrthoDB" id="9814215at2"/>
<dbReference type="GO" id="GO:0008704">
    <property type="term" value="F:5-carboxymethyl-2-hydroxymuconate delta-isomerase activity"/>
    <property type="evidence" value="ECO:0007669"/>
    <property type="project" value="InterPro"/>
</dbReference>